<dbReference type="InterPro" id="IPR036097">
    <property type="entry name" value="HisK_dim/P_sf"/>
</dbReference>
<dbReference type="EC" id="2.7.13.3" evidence="2"/>
<evidence type="ECO:0000256" key="2">
    <source>
        <dbReference type="ARBA" id="ARBA00012438"/>
    </source>
</evidence>
<dbReference type="Gene3D" id="3.30.565.10">
    <property type="entry name" value="Histidine kinase-like ATPase, C-terminal domain"/>
    <property type="match status" value="1"/>
</dbReference>
<protein>
    <recommendedName>
        <fullName evidence="2">histidine kinase</fullName>
        <ecNumber evidence="2">2.7.13.3</ecNumber>
    </recommendedName>
</protein>
<keyword evidence="12" id="KW-1185">Reference proteome</keyword>
<keyword evidence="4" id="KW-0808">Transferase</keyword>
<dbReference type="PANTHER" id="PTHR43047">
    <property type="entry name" value="TWO-COMPONENT HISTIDINE PROTEIN KINASE"/>
    <property type="match status" value="1"/>
</dbReference>
<dbReference type="SMART" id="SM00388">
    <property type="entry name" value="HisKA"/>
    <property type="match status" value="1"/>
</dbReference>
<dbReference type="AlphaFoldDB" id="A0A6A5WI46"/>
<dbReference type="CDD" id="cd00082">
    <property type="entry name" value="HisKA"/>
    <property type="match status" value="1"/>
</dbReference>
<feature type="region of interest" description="Disordered" evidence="7">
    <location>
        <begin position="963"/>
        <end position="985"/>
    </location>
</feature>
<dbReference type="SUPFAM" id="SSF55874">
    <property type="entry name" value="ATPase domain of HSP90 chaperone/DNA topoisomerase II/histidine kinase"/>
    <property type="match status" value="1"/>
</dbReference>
<evidence type="ECO:0000256" key="7">
    <source>
        <dbReference type="SAM" id="MobiDB-lite"/>
    </source>
</evidence>
<evidence type="ECO:0000259" key="9">
    <source>
        <dbReference type="PROSITE" id="PS50110"/>
    </source>
</evidence>
<evidence type="ECO:0000313" key="11">
    <source>
        <dbReference type="EMBL" id="KAF2001523.1"/>
    </source>
</evidence>
<dbReference type="Gene3D" id="3.40.50.2300">
    <property type="match status" value="1"/>
</dbReference>
<dbReference type="InterPro" id="IPR003661">
    <property type="entry name" value="HisK_dim/P_dom"/>
</dbReference>
<dbReference type="SMART" id="SM00387">
    <property type="entry name" value="HATPase_c"/>
    <property type="match status" value="1"/>
</dbReference>
<comment type="catalytic activity">
    <reaction evidence="1">
        <text>ATP + protein L-histidine = ADP + protein N-phospho-L-histidine.</text>
        <dbReference type="EC" id="2.7.13.3"/>
    </reaction>
</comment>
<dbReference type="InterPro" id="IPR001789">
    <property type="entry name" value="Sig_transdc_resp-reg_receiver"/>
</dbReference>
<dbReference type="PANTHER" id="PTHR43047:SF71">
    <property type="entry name" value="HISTIDINE KINASE CONTAINING CHEY-HOMOLOGOUS RECEIVER DOMAIN-RELATED"/>
    <property type="match status" value="1"/>
</dbReference>
<dbReference type="InterPro" id="IPR011006">
    <property type="entry name" value="CheY-like_superfamily"/>
</dbReference>
<evidence type="ECO:0000256" key="3">
    <source>
        <dbReference type="ARBA" id="ARBA00022553"/>
    </source>
</evidence>
<dbReference type="SUPFAM" id="SSF55785">
    <property type="entry name" value="PYP-like sensor domain (PAS domain)"/>
    <property type="match status" value="1"/>
</dbReference>
<dbReference type="SMART" id="SM00091">
    <property type="entry name" value="PAS"/>
    <property type="match status" value="1"/>
</dbReference>
<dbReference type="InterPro" id="IPR000014">
    <property type="entry name" value="PAS"/>
</dbReference>
<dbReference type="GO" id="GO:0005886">
    <property type="term" value="C:plasma membrane"/>
    <property type="evidence" value="ECO:0007669"/>
    <property type="project" value="TreeGrafter"/>
</dbReference>
<feature type="domain" description="Histidine kinase" evidence="8">
    <location>
        <begin position="686"/>
        <end position="961"/>
    </location>
</feature>
<dbReference type="InterPro" id="IPR003594">
    <property type="entry name" value="HATPase_dom"/>
</dbReference>
<dbReference type="Pfam" id="PF02518">
    <property type="entry name" value="HATPase_c"/>
    <property type="match status" value="1"/>
</dbReference>
<feature type="compositionally biased region" description="Low complexity" evidence="7">
    <location>
        <begin position="121"/>
        <end position="132"/>
    </location>
</feature>
<dbReference type="Gene3D" id="1.10.287.130">
    <property type="match status" value="1"/>
</dbReference>
<feature type="modified residue" description="4-aspartylphosphate" evidence="6">
    <location>
        <position position="1094"/>
    </location>
</feature>
<evidence type="ECO:0000259" key="10">
    <source>
        <dbReference type="PROSITE" id="PS50113"/>
    </source>
</evidence>
<keyword evidence="3 6" id="KW-0597">Phosphoprotein</keyword>
<feature type="domain" description="PAC" evidence="10">
    <location>
        <begin position="609"/>
        <end position="668"/>
    </location>
</feature>
<reference evidence="11" key="1">
    <citation type="journal article" date="2020" name="Stud. Mycol.">
        <title>101 Dothideomycetes genomes: a test case for predicting lifestyles and emergence of pathogens.</title>
        <authorList>
            <person name="Haridas S."/>
            <person name="Albert R."/>
            <person name="Binder M."/>
            <person name="Bloem J."/>
            <person name="Labutti K."/>
            <person name="Salamov A."/>
            <person name="Andreopoulos B."/>
            <person name="Baker S."/>
            <person name="Barry K."/>
            <person name="Bills G."/>
            <person name="Bluhm B."/>
            <person name="Cannon C."/>
            <person name="Castanera R."/>
            <person name="Culley D."/>
            <person name="Daum C."/>
            <person name="Ezra D."/>
            <person name="Gonzalez J."/>
            <person name="Henrissat B."/>
            <person name="Kuo A."/>
            <person name="Liang C."/>
            <person name="Lipzen A."/>
            <person name="Lutzoni F."/>
            <person name="Magnuson J."/>
            <person name="Mondo S."/>
            <person name="Nolan M."/>
            <person name="Ohm R."/>
            <person name="Pangilinan J."/>
            <person name="Park H.-J."/>
            <person name="Ramirez L."/>
            <person name="Alfaro M."/>
            <person name="Sun H."/>
            <person name="Tritt A."/>
            <person name="Yoshinaga Y."/>
            <person name="Zwiers L.-H."/>
            <person name="Turgeon B."/>
            <person name="Goodwin S."/>
            <person name="Spatafora J."/>
            <person name="Crous P."/>
            <person name="Grigoriev I."/>
        </authorList>
    </citation>
    <scope>NUCLEOTIDE SEQUENCE</scope>
    <source>
        <strain evidence="11">CBS 123094</strain>
    </source>
</reference>
<dbReference type="InterPro" id="IPR036890">
    <property type="entry name" value="HATPase_C_sf"/>
</dbReference>
<dbReference type="Pfam" id="PF00072">
    <property type="entry name" value="Response_reg"/>
    <property type="match status" value="1"/>
</dbReference>
<keyword evidence="5" id="KW-0418">Kinase</keyword>
<dbReference type="Gene3D" id="3.30.450.20">
    <property type="entry name" value="PAS domain"/>
    <property type="match status" value="2"/>
</dbReference>
<dbReference type="EMBL" id="ML977582">
    <property type="protein sequence ID" value="KAF2001523.1"/>
    <property type="molecule type" value="Genomic_DNA"/>
</dbReference>
<dbReference type="GO" id="GO:0000155">
    <property type="term" value="F:phosphorelay sensor kinase activity"/>
    <property type="evidence" value="ECO:0007669"/>
    <property type="project" value="InterPro"/>
</dbReference>
<evidence type="ECO:0000313" key="12">
    <source>
        <dbReference type="Proteomes" id="UP000799779"/>
    </source>
</evidence>
<evidence type="ECO:0000256" key="6">
    <source>
        <dbReference type="PROSITE-ProRule" id="PRU00169"/>
    </source>
</evidence>
<name>A0A6A5WI46_9PLEO</name>
<dbReference type="Pfam" id="PF26131">
    <property type="entry name" value="PAS-like"/>
    <property type="match status" value="1"/>
</dbReference>
<feature type="region of interest" description="Disordered" evidence="7">
    <location>
        <begin position="115"/>
        <end position="139"/>
    </location>
</feature>
<proteinExistence type="predicted"/>
<dbReference type="PRINTS" id="PR00344">
    <property type="entry name" value="BCTRLSENSOR"/>
</dbReference>
<sequence length="1183" mass="132224">MESIASLTEFLDCQKRPSIIVDHGVPYDRASRAPLLVYHNPAYTAWAHQSSLNEKYFEIWATDPSIWRTFGGDKVASTRRCGTVWEASAIGQRWIVLQSSSDPSALNEDAPYRPRKRLRISSSDEPSSATSSTMTPGEELPCYHFTNPFPESQRGLSQPLLDWTRYEIPNASEFITFLRNFDWSQTVLGPLKSWDAATRRNIFYLMHHVEPRCMYIGSRDDHDDLILIYNERCSKLLGTLHPAAFAAPGAVGSGPAWQHKISSIKQVMKTGVPIQENDFYFPIPRGELALEEAYFSWSIMPMLDDDGRIFGTLKEFWECTEKVINKRRQKTIQDAEHMPQAENIAMFWAQVHELVTSNPQDFPFCLMYSVPKDLNPAKLGNSSVEEFTIPGPFELEGTVGLDESNPLVIQKLDITDLAYPLTKQFRTAWVNRNPVLLKTSNHTLPQELAITIPGRGNDVCCHSAVLYPIRRLDGPGTIGFLLLGLNPQRPYDEPYGEFIRRILDHLVRGAARVLFSETKEELLQQMRKAKDQERVFSRLAELAPVGLAMVDPTGAPIWMNHEYQSLVNIREDKRYPRGWRAPIHPSDRPRIEAIFANLIQSNKADSVCFNFRVQIDTSSPAEPDAPGKWRWLLSTASSELDEAGNVSRVTSFLTDVTPEKEAEVQQGKRLEDALETKRQSENFIDMTCHEMRNPLSAIIQSADGIITAFDPTALGIDGTSDSQARAAVVQATVLESAHTILLCAQHQKRIVDDILTLSKLDSNLLLIAPEKARPIALVEKALQMYESELSNAGVVATFHVHDSYRDLGVDFVLLDPARLLQVLINLLTNAIKFTRKADAKRISIALAASTTLPPSTASTVSFIPRRASGTDNLSSYEWGKGQELYLQFDVCDTGKGLTAEELKRLFLKFSQASPKTYSQYGGSGLGLFISRELTELQGGQIGVHSVAGQGSTFAFYIKARQYRPESPDERPPTEDHFNESAPGVQPVKKSLASSLAYDDAARPEEQNRKLQVHLPTDLHILLVEDNLINQKVTAQQLRQVGCTVHVANNGLECLEFLERSYFYQGVPTITVNGAELATPPSRAHPIPLSVILLDQEMPLMDGLTCVQRIREMQVSGTLSGHIPVIACTANARREQIAKAMKAGMDEVITKPFRIPDLLPKIYELLQRVGQHPRSSHCSSSNIG</sequence>
<accession>A0A6A5WI46</accession>
<dbReference type="InterPro" id="IPR000700">
    <property type="entry name" value="PAS-assoc_C"/>
</dbReference>
<evidence type="ECO:0000256" key="1">
    <source>
        <dbReference type="ARBA" id="ARBA00000085"/>
    </source>
</evidence>
<dbReference type="InterPro" id="IPR005467">
    <property type="entry name" value="His_kinase_dom"/>
</dbReference>
<dbReference type="InterPro" id="IPR058846">
    <property type="entry name" value="PAS-like"/>
</dbReference>
<feature type="domain" description="Response regulatory" evidence="9">
    <location>
        <begin position="1019"/>
        <end position="1165"/>
    </location>
</feature>
<dbReference type="SUPFAM" id="SSF47384">
    <property type="entry name" value="Homodimeric domain of signal transducing histidine kinase"/>
    <property type="match status" value="1"/>
</dbReference>
<dbReference type="Pfam" id="PF00512">
    <property type="entry name" value="HisKA"/>
    <property type="match status" value="1"/>
</dbReference>
<evidence type="ECO:0000259" key="8">
    <source>
        <dbReference type="PROSITE" id="PS50109"/>
    </source>
</evidence>
<dbReference type="Proteomes" id="UP000799779">
    <property type="component" value="Unassembled WGS sequence"/>
</dbReference>
<dbReference type="SMART" id="SM00448">
    <property type="entry name" value="REC"/>
    <property type="match status" value="1"/>
</dbReference>
<dbReference type="SUPFAM" id="SSF52172">
    <property type="entry name" value="CheY-like"/>
    <property type="match status" value="1"/>
</dbReference>
<dbReference type="InterPro" id="IPR004358">
    <property type="entry name" value="Sig_transdc_His_kin-like_C"/>
</dbReference>
<feature type="compositionally biased region" description="Basic and acidic residues" evidence="7">
    <location>
        <begin position="963"/>
        <end position="978"/>
    </location>
</feature>
<dbReference type="PROSITE" id="PS50113">
    <property type="entry name" value="PAC"/>
    <property type="match status" value="1"/>
</dbReference>
<dbReference type="GO" id="GO:0009927">
    <property type="term" value="F:histidine phosphotransfer kinase activity"/>
    <property type="evidence" value="ECO:0007669"/>
    <property type="project" value="TreeGrafter"/>
</dbReference>
<dbReference type="CDD" id="cd17546">
    <property type="entry name" value="REC_hyHK_CKI1_RcsC-like"/>
    <property type="match status" value="1"/>
</dbReference>
<evidence type="ECO:0000256" key="5">
    <source>
        <dbReference type="ARBA" id="ARBA00022777"/>
    </source>
</evidence>
<dbReference type="OrthoDB" id="60033at2759"/>
<gene>
    <name evidence="11" type="ORF">P154DRAFT_521601</name>
</gene>
<dbReference type="PROSITE" id="PS50110">
    <property type="entry name" value="RESPONSE_REGULATORY"/>
    <property type="match status" value="1"/>
</dbReference>
<dbReference type="CDD" id="cd00130">
    <property type="entry name" value="PAS"/>
    <property type="match status" value="1"/>
</dbReference>
<organism evidence="11 12">
    <name type="scientific">Amniculicola lignicola CBS 123094</name>
    <dbReference type="NCBI Taxonomy" id="1392246"/>
    <lineage>
        <taxon>Eukaryota</taxon>
        <taxon>Fungi</taxon>
        <taxon>Dikarya</taxon>
        <taxon>Ascomycota</taxon>
        <taxon>Pezizomycotina</taxon>
        <taxon>Dothideomycetes</taxon>
        <taxon>Pleosporomycetidae</taxon>
        <taxon>Pleosporales</taxon>
        <taxon>Amniculicolaceae</taxon>
        <taxon>Amniculicola</taxon>
    </lineage>
</organism>
<dbReference type="InterPro" id="IPR035965">
    <property type="entry name" value="PAS-like_dom_sf"/>
</dbReference>
<dbReference type="PROSITE" id="PS50109">
    <property type="entry name" value="HIS_KIN"/>
    <property type="match status" value="1"/>
</dbReference>
<evidence type="ECO:0000256" key="4">
    <source>
        <dbReference type="ARBA" id="ARBA00022679"/>
    </source>
</evidence>